<dbReference type="GO" id="GO:0032153">
    <property type="term" value="C:cell division site"/>
    <property type="evidence" value="ECO:0007669"/>
    <property type="project" value="TreeGrafter"/>
</dbReference>
<dbReference type="Proteomes" id="UP000094043">
    <property type="component" value="Chromosome 3"/>
</dbReference>
<dbReference type="GO" id="GO:0035838">
    <property type="term" value="C:growing cell tip"/>
    <property type="evidence" value="ECO:0007669"/>
    <property type="project" value="TreeGrafter"/>
</dbReference>
<dbReference type="VEuPathDB" id="FungiDB:L203_04841"/>
<dbReference type="OrthoDB" id="3881at2759"/>
<dbReference type="KEGG" id="cdep:91086594"/>
<dbReference type="PANTHER" id="PTHR28013">
    <property type="entry name" value="PROTEIN DCV1-RELATED"/>
    <property type="match status" value="1"/>
</dbReference>
<accession>A0A1E3ICX6</accession>
<protein>
    <submittedName>
        <fullName evidence="1">Uncharacterized protein</fullName>
    </submittedName>
</protein>
<dbReference type="Pfam" id="PF06687">
    <property type="entry name" value="SUR7"/>
    <property type="match status" value="1"/>
</dbReference>
<dbReference type="PANTHER" id="PTHR28013:SF4">
    <property type="entry name" value="MARVEL DOMAIN-CONTAINING PROTEIN"/>
    <property type="match status" value="1"/>
</dbReference>
<evidence type="ECO:0000313" key="1">
    <source>
        <dbReference type="EMBL" id="WVN87205.1"/>
    </source>
</evidence>
<keyword evidence="2" id="KW-1185">Reference proteome</keyword>
<reference evidence="1" key="2">
    <citation type="journal article" date="2022" name="Elife">
        <title>Obligate sexual reproduction of a homothallic fungus closely related to the Cryptococcus pathogenic species complex.</title>
        <authorList>
            <person name="Passer A.R."/>
            <person name="Clancey S.A."/>
            <person name="Shea T."/>
            <person name="David-Palma M."/>
            <person name="Averette A.F."/>
            <person name="Boekhout T."/>
            <person name="Porcel B.M."/>
            <person name="Nowrousian M."/>
            <person name="Cuomo C.A."/>
            <person name="Sun S."/>
            <person name="Heitman J."/>
            <person name="Coelho M.A."/>
        </authorList>
    </citation>
    <scope>NUCLEOTIDE SEQUENCE</scope>
    <source>
        <strain evidence="1">CBS 7841</strain>
    </source>
</reference>
<dbReference type="InterPro" id="IPR009571">
    <property type="entry name" value="SUR7/Rim9-like_fungi"/>
</dbReference>
<proteinExistence type="predicted"/>
<dbReference type="RefSeq" id="XP_066067905.1">
    <property type="nucleotide sequence ID" value="XM_066211808.1"/>
</dbReference>
<dbReference type="AlphaFoldDB" id="A0A1E3ICX6"/>
<gene>
    <name evidence="1" type="ORF">L203_102382</name>
</gene>
<reference evidence="1" key="1">
    <citation type="submission" date="2016-06" db="EMBL/GenBank/DDBJ databases">
        <authorList>
            <person name="Cuomo C."/>
            <person name="Litvintseva A."/>
            <person name="Heitman J."/>
            <person name="Chen Y."/>
            <person name="Sun S."/>
            <person name="Springer D."/>
            <person name="Dromer F."/>
            <person name="Young S."/>
            <person name="Zeng Q."/>
            <person name="Chapman S."/>
            <person name="Gujja S."/>
            <person name="Saif S."/>
            <person name="Birren B."/>
        </authorList>
    </citation>
    <scope>NUCLEOTIDE SEQUENCE</scope>
    <source>
        <strain evidence="1">CBS 7841</strain>
    </source>
</reference>
<sequence length="242" mass="25769">MLAKAAIPTLVLAVIGFLFFIFVTFSVPYIKSIYLLRVAGTVGISVVSASAYAKAGVFGMCYEGESAKILGIQIFHGEEDCSSPKLGYDFDDTLVGLFTSENTRAIVKSFSTALVLNPIAAAFGGMGVITGLLAWVFASRGYGIATFTALLVAALVGWLAFILNLVLALVGRHRIHDVTNGLATGHPGSAIWLALIGAILFSLATCAAGFGVFGRYRSDLPPSMEKEGTQPRWRKNIFRGTY</sequence>
<dbReference type="InterPro" id="IPR051380">
    <property type="entry name" value="pH-response_reg_palI/RIM9"/>
</dbReference>
<name>A0A1E3ICX6_9TREE</name>
<dbReference type="EMBL" id="CP143786">
    <property type="protein sequence ID" value="WVN87205.1"/>
    <property type="molecule type" value="Genomic_DNA"/>
</dbReference>
<evidence type="ECO:0000313" key="2">
    <source>
        <dbReference type="Proteomes" id="UP000094043"/>
    </source>
</evidence>
<dbReference type="GeneID" id="91086594"/>
<reference evidence="1" key="3">
    <citation type="submission" date="2024-01" db="EMBL/GenBank/DDBJ databases">
        <authorList>
            <person name="Coelho M.A."/>
            <person name="David-Palma M."/>
            <person name="Shea T."/>
            <person name="Sun S."/>
            <person name="Cuomo C.A."/>
            <person name="Heitman J."/>
        </authorList>
    </citation>
    <scope>NUCLEOTIDE SEQUENCE</scope>
    <source>
        <strain evidence="1">CBS 7841</strain>
    </source>
</reference>
<organism evidence="1 2">
    <name type="scientific">Cryptococcus depauperatus CBS 7841</name>
    <dbReference type="NCBI Taxonomy" id="1295531"/>
    <lineage>
        <taxon>Eukaryota</taxon>
        <taxon>Fungi</taxon>
        <taxon>Dikarya</taxon>
        <taxon>Basidiomycota</taxon>
        <taxon>Agaricomycotina</taxon>
        <taxon>Tremellomycetes</taxon>
        <taxon>Tremellales</taxon>
        <taxon>Cryptococcaceae</taxon>
        <taxon>Cryptococcus</taxon>
    </lineage>
</organism>
<dbReference type="GO" id="GO:0005886">
    <property type="term" value="C:plasma membrane"/>
    <property type="evidence" value="ECO:0007669"/>
    <property type="project" value="InterPro"/>
</dbReference>